<dbReference type="Proteomes" id="UP000243406">
    <property type="component" value="Unassembled WGS sequence"/>
</dbReference>
<sequence length="133" mass="15218">MKNKLLIFLLLGVFCINIKLIADNYRLKNDYKLAYLSAENVQSEMIDNVESNNNLENINRLMVLVDNLEIKELSSIDINSNYLILTLEVADIESLKLIETALSEEIKLGTPEMEIYFDDNGITGLLKYKGDRL</sequence>
<evidence type="ECO:0000313" key="2">
    <source>
        <dbReference type="Proteomes" id="UP000243406"/>
    </source>
</evidence>
<keyword evidence="2" id="KW-1185">Reference proteome</keyword>
<protein>
    <submittedName>
        <fullName evidence="1">Uncharacterized protein</fullName>
    </submittedName>
</protein>
<dbReference type="AlphaFoldDB" id="A0A1T4ZV53"/>
<organism evidence="1 2">
    <name type="scientific">Acetoanaerobium noterae</name>
    <dbReference type="NCBI Taxonomy" id="745369"/>
    <lineage>
        <taxon>Bacteria</taxon>
        <taxon>Bacillati</taxon>
        <taxon>Bacillota</taxon>
        <taxon>Clostridia</taxon>
        <taxon>Peptostreptococcales</taxon>
        <taxon>Filifactoraceae</taxon>
        <taxon>Acetoanaerobium</taxon>
    </lineage>
</organism>
<accession>A0A1T4ZV53</accession>
<gene>
    <name evidence="1" type="ORF">SAMN02745120_0398</name>
</gene>
<proteinExistence type="predicted"/>
<dbReference type="EMBL" id="FUYN01000001">
    <property type="protein sequence ID" value="SKB26233.1"/>
    <property type="molecule type" value="Genomic_DNA"/>
</dbReference>
<dbReference type="RefSeq" id="WP_079588388.1">
    <property type="nucleotide sequence ID" value="NZ_FUYN01000001.1"/>
</dbReference>
<reference evidence="2" key="1">
    <citation type="submission" date="2017-02" db="EMBL/GenBank/DDBJ databases">
        <authorList>
            <person name="Varghese N."/>
            <person name="Submissions S."/>
        </authorList>
    </citation>
    <scope>NUCLEOTIDE SEQUENCE [LARGE SCALE GENOMIC DNA]</scope>
    <source>
        <strain evidence="2">ATCC 35199</strain>
    </source>
</reference>
<evidence type="ECO:0000313" key="1">
    <source>
        <dbReference type="EMBL" id="SKB26233.1"/>
    </source>
</evidence>
<name>A0A1T4ZV53_9FIRM</name>